<feature type="transmembrane region" description="Helical" evidence="7">
    <location>
        <begin position="292"/>
        <end position="316"/>
    </location>
</feature>
<evidence type="ECO:0000313" key="9">
    <source>
        <dbReference type="EMBL" id="RIY00313.1"/>
    </source>
</evidence>
<feature type="transmembrane region" description="Helical" evidence="7">
    <location>
        <begin position="140"/>
        <end position="163"/>
    </location>
</feature>
<name>A0A3A1WIA0_9HYPH</name>
<feature type="transmembrane region" description="Helical" evidence="7">
    <location>
        <begin position="371"/>
        <end position="392"/>
    </location>
</feature>
<dbReference type="Gene3D" id="1.10.3720.10">
    <property type="entry name" value="MetI-like"/>
    <property type="match status" value="2"/>
</dbReference>
<protein>
    <submittedName>
        <fullName evidence="9">Thiamine/thiamine pyrophosphate ABC transporter permease ThiP</fullName>
    </submittedName>
</protein>
<comment type="subcellular location">
    <subcellularLocation>
        <location evidence="1 7">Cell membrane</location>
        <topology evidence="1 7">Multi-pass membrane protein</topology>
    </subcellularLocation>
</comment>
<dbReference type="InterPro" id="IPR035906">
    <property type="entry name" value="MetI-like_sf"/>
</dbReference>
<feature type="domain" description="ABC transmembrane type-1" evidence="8">
    <location>
        <begin position="336"/>
        <end position="526"/>
    </location>
</feature>
<dbReference type="PROSITE" id="PS50928">
    <property type="entry name" value="ABC_TM1"/>
    <property type="match status" value="2"/>
</dbReference>
<keyword evidence="6 7" id="KW-0472">Membrane</keyword>
<evidence type="ECO:0000256" key="5">
    <source>
        <dbReference type="ARBA" id="ARBA00022989"/>
    </source>
</evidence>
<feature type="transmembrane region" description="Helical" evidence="7">
    <location>
        <begin position="463"/>
        <end position="485"/>
    </location>
</feature>
<evidence type="ECO:0000256" key="1">
    <source>
        <dbReference type="ARBA" id="ARBA00004651"/>
    </source>
</evidence>
<comment type="caution">
    <text evidence="9">The sequence shown here is derived from an EMBL/GenBank/DDBJ whole genome shotgun (WGS) entry which is preliminary data.</text>
</comment>
<dbReference type="GO" id="GO:0005886">
    <property type="term" value="C:plasma membrane"/>
    <property type="evidence" value="ECO:0007669"/>
    <property type="project" value="UniProtKB-SubCell"/>
</dbReference>
<dbReference type="Proteomes" id="UP000265750">
    <property type="component" value="Unassembled WGS sequence"/>
</dbReference>
<gene>
    <name evidence="9" type="ORF">D3218_12835</name>
</gene>
<dbReference type="AlphaFoldDB" id="A0A3A1WIA0"/>
<dbReference type="PANTHER" id="PTHR30183:SF9">
    <property type="entry name" value="THIAMINE TRANSPORT SYSTEM PERMEASE PROTEIN THIP"/>
    <property type="match status" value="1"/>
</dbReference>
<accession>A0A3A1WIA0</accession>
<keyword evidence="3" id="KW-1003">Cell membrane</keyword>
<evidence type="ECO:0000259" key="8">
    <source>
        <dbReference type="PROSITE" id="PS50928"/>
    </source>
</evidence>
<feature type="transmembrane region" description="Helical" evidence="7">
    <location>
        <begin position="20"/>
        <end position="43"/>
    </location>
</feature>
<evidence type="ECO:0000313" key="10">
    <source>
        <dbReference type="Proteomes" id="UP000265750"/>
    </source>
</evidence>
<dbReference type="CDD" id="cd06261">
    <property type="entry name" value="TM_PBP2"/>
    <property type="match status" value="2"/>
</dbReference>
<keyword evidence="2 7" id="KW-0813">Transport</keyword>
<feature type="transmembrane region" description="Helical" evidence="7">
    <location>
        <begin position="247"/>
        <end position="271"/>
    </location>
</feature>
<organism evidence="9 10">
    <name type="scientific">Aureimonas flava</name>
    <dbReference type="NCBI Taxonomy" id="2320271"/>
    <lineage>
        <taxon>Bacteria</taxon>
        <taxon>Pseudomonadati</taxon>
        <taxon>Pseudomonadota</taxon>
        <taxon>Alphaproteobacteria</taxon>
        <taxon>Hyphomicrobiales</taxon>
        <taxon>Aurantimonadaceae</taxon>
        <taxon>Aureimonas</taxon>
    </lineage>
</organism>
<proteinExistence type="inferred from homology"/>
<reference evidence="10" key="1">
    <citation type="submission" date="2018-09" db="EMBL/GenBank/DDBJ databases">
        <authorList>
            <person name="Tuo L."/>
        </authorList>
    </citation>
    <scope>NUCLEOTIDE SEQUENCE [LARGE SCALE GENOMIC DNA]</scope>
    <source>
        <strain evidence="10">M2BS4Y-1</strain>
    </source>
</reference>
<keyword evidence="5 7" id="KW-1133">Transmembrane helix</keyword>
<keyword evidence="4 7" id="KW-0812">Transmembrane</keyword>
<dbReference type="Pfam" id="PF00528">
    <property type="entry name" value="BPD_transp_1"/>
    <property type="match status" value="1"/>
</dbReference>
<evidence type="ECO:0000256" key="4">
    <source>
        <dbReference type="ARBA" id="ARBA00022692"/>
    </source>
</evidence>
<sequence>MAAIETVSGADAALRRRMGVAAAGLVLGFCLLPLALLPVLTGIPMASPVALLADPYLRGVVGFTLWQAFLSTLLAVALGVPLALALDRLRFPGRGLLLRLFFLPQALPVLVGALGIVTVFGRNGVVAEALVLAGLPHPSIYGLPGILVAHVFFNMPLVARLVLGGLSGVPAESWKLAGQMSLSRWATFRIVELPVLRRTLGPAAGLVFMLCATSFTLVLVLGGGPGATTLEVAIYQSLRYDFDPARAVALSVLQVGLVALILLPSLGWGSADDAGFGLARASRRFDRPSRAGRLFDIGLTACAVAFLLAPLLAILWSGLRADLGRIVLDPAFQDAAVRSLSIALLASALGLFLSTGLALAASATRGGGRLFLALSGSLVLVVPPIVVGAGWFLTLRAFGDVARFAPAIVVAGNAILVVPYATRILSPELAAVSRRHGRLARGLGLSGFARLRHVEWPALRRPLALAGAFGMAVSLGDLGVVALFGNSDLVTLPYLLLQRMGSYRSTDAEGIALLLALLCLGLILLAERGLGGRRTPI</sequence>
<dbReference type="EMBL" id="QYRN01000006">
    <property type="protein sequence ID" value="RIY00313.1"/>
    <property type="molecule type" value="Genomic_DNA"/>
</dbReference>
<evidence type="ECO:0000256" key="3">
    <source>
        <dbReference type="ARBA" id="ARBA00022475"/>
    </source>
</evidence>
<feature type="transmembrane region" description="Helical" evidence="7">
    <location>
        <begin position="63"/>
        <end position="84"/>
    </location>
</feature>
<feature type="transmembrane region" description="Helical" evidence="7">
    <location>
        <begin position="336"/>
        <end position="359"/>
    </location>
</feature>
<evidence type="ECO:0000256" key="6">
    <source>
        <dbReference type="ARBA" id="ARBA00023136"/>
    </source>
</evidence>
<dbReference type="GO" id="GO:0055085">
    <property type="term" value="P:transmembrane transport"/>
    <property type="evidence" value="ECO:0007669"/>
    <property type="project" value="InterPro"/>
</dbReference>
<evidence type="ECO:0000256" key="2">
    <source>
        <dbReference type="ARBA" id="ARBA00022448"/>
    </source>
</evidence>
<feature type="domain" description="ABC transmembrane type-1" evidence="8">
    <location>
        <begin position="61"/>
        <end position="263"/>
    </location>
</feature>
<keyword evidence="10" id="KW-1185">Reference proteome</keyword>
<feature type="transmembrane region" description="Helical" evidence="7">
    <location>
        <begin position="206"/>
        <end position="227"/>
    </location>
</feature>
<feature type="transmembrane region" description="Helical" evidence="7">
    <location>
        <begin position="505"/>
        <end position="526"/>
    </location>
</feature>
<dbReference type="OrthoDB" id="7066776at2"/>
<evidence type="ECO:0000256" key="7">
    <source>
        <dbReference type="RuleBase" id="RU363032"/>
    </source>
</evidence>
<dbReference type="PANTHER" id="PTHR30183">
    <property type="entry name" value="MOLYBDENUM TRANSPORT SYSTEM PERMEASE PROTEIN MODB"/>
    <property type="match status" value="1"/>
</dbReference>
<comment type="similarity">
    <text evidence="7">Belongs to the binding-protein-dependent transport system permease family.</text>
</comment>
<feature type="transmembrane region" description="Helical" evidence="7">
    <location>
        <begin position="404"/>
        <end position="425"/>
    </location>
</feature>
<dbReference type="SUPFAM" id="SSF161098">
    <property type="entry name" value="MetI-like"/>
    <property type="match status" value="2"/>
</dbReference>
<feature type="transmembrane region" description="Helical" evidence="7">
    <location>
        <begin position="96"/>
        <end position="120"/>
    </location>
</feature>
<dbReference type="InterPro" id="IPR000515">
    <property type="entry name" value="MetI-like"/>
</dbReference>